<dbReference type="InterPro" id="IPR035959">
    <property type="entry name" value="RutC-like_sf"/>
</dbReference>
<dbReference type="Gene3D" id="3.30.1330.40">
    <property type="entry name" value="RutC-like"/>
    <property type="match status" value="1"/>
</dbReference>
<evidence type="ECO:0000259" key="1">
    <source>
        <dbReference type="Pfam" id="PF14588"/>
    </source>
</evidence>
<accession>A0ABP9KFE4</accession>
<protein>
    <submittedName>
        <fullName evidence="2">RidA family protein</fullName>
    </submittedName>
</protein>
<evidence type="ECO:0000313" key="2">
    <source>
        <dbReference type="EMBL" id="GAA5055117.1"/>
    </source>
</evidence>
<dbReference type="PANTHER" id="PTHR43760">
    <property type="entry name" value="ENDORIBONUCLEASE-RELATED"/>
    <property type="match status" value="1"/>
</dbReference>
<gene>
    <name evidence="2" type="ORF">GCM10023208_18640</name>
</gene>
<dbReference type="Proteomes" id="UP001500518">
    <property type="component" value="Unassembled WGS sequence"/>
</dbReference>
<dbReference type="Pfam" id="PF14588">
    <property type="entry name" value="YjgF_endoribonc"/>
    <property type="match status" value="1"/>
</dbReference>
<dbReference type="EMBL" id="BAABHV010000010">
    <property type="protein sequence ID" value="GAA5055117.1"/>
    <property type="molecule type" value="Genomic_DNA"/>
</dbReference>
<dbReference type="PANTHER" id="PTHR43760:SF1">
    <property type="entry name" value="ENDORIBONUCLEASE L-PSP_CHORISMATE MUTASE-LIKE DOMAIN-CONTAINING PROTEIN"/>
    <property type="match status" value="1"/>
</dbReference>
<evidence type="ECO:0000313" key="3">
    <source>
        <dbReference type="Proteomes" id="UP001500518"/>
    </source>
</evidence>
<sequence length="146" mass="15362">MAGVSLPEPPAPVGAYAPVVIRRGIGFVSGHFPFRDNVLAFRGRVGAELCVRNGEEACRITALNVLAHIAAVTRQFADLGGLLRLDGYVASAEGFYAQAAILDHASHLFVEALGTKGEHARTAFAVPRLPLDAPIELSVTFALAAN</sequence>
<feature type="domain" description="Endoribonuclease L-PSP/chorismate mutase-like" evidence="1">
    <location>
        <begin position="2"/>
        <end position="133"/>
    </location>
</feature>
<dbReference type="SUPFAM" id="SSF55298">
    <property type="entry name" value="YjgF-like"/>
    <property type="match status" value="1"/>
</dbReference>
<organism evidence="2 3">
    <name type="scientific">Erythrobacter westpacificensis</name>
    <dbReference type="NCBI Taxonomy" id="1055231"/>
    <lineage>
        <taxon>Bacteria</taxon>
        <taxon>Pseudomonadati</taxon>
        <taxon>Pseudomonadota</taxon>
        <taxon>Alphaproteobacteria</taxon>
        <taxon>Sphingomonadales</taxon>
        <taxon>Erythrobacteraceae</taxon>
        <taxon>Erythrobacter/Porphyrobacter group</taxon>
        <taxon>Erythrobacter</taxon>
    </lineage>
</organism>
<dbReference type="InterPro" id="IPR013813">
    <property type="entry name" value="Endoribo_LPSP/chorism_mut-like"/>
</dbReference>
<keyword evidence="3" id="KW-1185">Reference proteome</keyword>
<dbReference type="RefSeq" id="WP_156842582.1">
    <property type="nucleotide sequence ID" value="NZ_BAABHV010000010.1"/>
</dbReference>
<proteinExistence type="predicted"/>
<reference evidence="3" key="1">
    <citation type="journal article" date="2019" name="Int. J. Syst. Evol. Microbiol.">
        <title>The Global Catalogue of Microorganisms (GCM) 10K type strain sequencing project: providing services to taxonomists for standard genome sequencing and annotation.</title>
        <authorList>
            <consortium name="The Broad Institute Genomics Platform"/>
            <consortium name="The Broad Institute Genome Sequencing Center for Infectious Disease"/>
            <person name="Wu L."/>
            <person name="Ma J."/>
        </authorList>
    </citation>
    <scope>NUCLEOTIDE SEQUENCE [LARGE SCALE GENOMIC DNA]</scope>
    <source>
        <strain evidence="3">JCM 18014</strain>
    </source>
</reference>
<name>A0ABP9KFE4_9SPHN</name>
<comment type="caution">
    <text evidence="2">The sequence shown here is derived from an EMBL/GenBank/DDBJ whole genome shotgun (WGS) entry which is preliminary data.</text>
</comment>
<dbReference type="CDD" id="cd02199">
    <property type="entry name" value="YjgF_YER057c_UK114_like_1"/>
    <property type="match status" value="1"/>
</dbReference>